<comment type="subcellular location">
    <subcellularLocation>
        <location evidence="1">Cell membrane</location>
        <topology evidence="1">Multi-pass membrane protein</topology>
    </subcellularLocation>
</comment>
<comment type="caution">
    <text evidence="17">The sequence shown here is derived from an EMBL/GenBank/DDBJ whole genome shotgun (WGS) entry which is preliminary data.</text>
</comment>
<dbReference type="PROSITE" id="PS00010">
    <property type="entry name" value="ASX_HYDROXYL"/>
    <property type="match status" value="29"/>
</dbReference>
<dbReference type="SUPFAM" id="SSF48726">
    <property type="entry name" value="Immunoglobulin"/>
    <property type="match status" value="1"/>
</dbReference>
<dbReference type="PROSITE" id="PS50026">
    <property type="entry name" value="EGF_3"/>
    <property type="match status" value="41"/>
</dbReference>
<keyword evidence="6" id="KW-0677">Repeat</keyword>
<evidence type="ECO:0000256" key="12">
    <source>
        <dbReference type="SAM" id="SignalP"/>
    </source>
</evidence>
<feature type="domain" description="EGF-like" evidence="13">
    <location>
        <begin position="1515"/>
        <end position="1553"/>
    </location>
</feature>
<dbReference type="InterPro" id="IPR000152">
    <property type="entry name" value="EGF-type_Asp/Asn_hydroxyl_site"/>
</dbReference>
<comment type="caution">
    <text evidence="10">Lacks conserved residue(s) required for the propagation of feature annotation.</text>
</comment>
<dbReference type="SUPFAM" id="SSF57196">
    <property type="entry name" value="EGF/Laminin"/>
    <property type="match status" value="9"/>
</dbReference>
<feature type="domain" description="EGF-like" evidence="13">
    <location>
        <begin position="2709"/>
        <end position="2747"/>
    </location>
</feature>
<dbReference type="PROSITE" id="PS50835">
    <property type="entry name" value="IG_LIKE"/>
    <property type="match status" value="1"/>
</dbReference>
<dbReference type="Proteomes" id="UP001558613">
    <property type="component" value="Unassembled WGS sequence"/>
</dbReference>
<dbReference type="PRINTS" id="PR00249">
    <property type="entry name" value="GPCRSECRETIN"/>
</dbReference>
<evidence type="ECO:0000256" key="7">
    <source>
        <dbReference type="ARBA" id="ARBA00022989"/>
    </source>
</evidence>
<keyword evidence="9" id="KW-1015">Disulfide bond</keyword>
<keyword evidence="2" id="KW-1003">Cell membrane</keyword>
<protein>
    <submittedName>
        <fullName evidence="17">Uncharacterized protein</fullName>
    </submittedName>
</protein>
<keyword evidence="4 11" id="KW-0812">Transmembrane</keyword>
<feature type="domain" description="EGF-like" evidence="13">
    <location>
        <begin position="2513"/>
        <end position="2551"/>
    </location>
</feature>
<evidence type="ECO:0000256" key="8">
    <source>
        <dbReference type="ARBA" id="ARBA00023136"/>
    </source>
</evidence>
<feature type="domain" description="EGF-like" evidence="13">
    <location>
        <begin position="3542"/>
        <end position="3580"/>
    </location>
</feature>
<evidence type="ECO:0000256" key="4">
    <source>
        <dbReference type="ARBA" id="ARBA00022692"/>
    </source>
</evidence>
<evidence type="ECO:0000256" key="10">
    <source>
        <dbReference type="PROSITE-ProRule" id="PRU00076"/>
    </source>
</evidence>
<dbReference type="InterPro" id="IPR057244">
    <property type="entry name" value="GAIN_B"/>
</dbReference>
<evidence type="ECO:0000256" key="5">
    <source>
        <dbReference type="ARBA" id="ARBA00022729"/>
    </source>
</evidence>
<feature type="domain" description="EGF-like" evidence="13">
    <location>
        <begin position="2219"/>
        <end position="2257"/>
    </location>
</feature>
<evidence type="ECO:0000256" key="9">
    <source>
        <dbReference type="ARBA" id="ARBA00023157"/>
    </source>
</evidence>
<feature type="domain" description="EGF-like" evidence="13">
    <location>
        <begin position="2415"/>
        <end position="2453"/>
    </location>
</feature>
<dbReference type="InterPro" id="IPR000832">
    <property type="entry name" value="GPCR_2_secretin-like"/>
</dbReference>
<feature type="transmembrane region" description="Helical" evidence="11">
    <location>
        <begin position="4411"/>
        <end position="4433"/>
    </location>
</feature>
<dbReference type="InterPro" id="IPR000203">
    <property type="entry name" value="GPS"/>
</dbReference>
<feature type="domain" description="Ig-like" evidence="16">
    <location>
        <begin position="3917"/>
        <end position="3973"/>
    </location>
</feature>
<dbReference type="Pfam" id="PF01825">
    <property type="entry name" value="GPS"/>
    <property type="match status" value="1"/>
</dbReference>
<feature type="domain" description="EGF-like" evidence="13">
    <location>
        <begin position="3444"/>
        <end position="3482"/>
    </location>
</feature>
<feature type="domain" description="EGF-like" evidence="13">
    <location>
        <begin position="3591"/>
        <end position="3629"/>
    </location>
</feature>
<dbReference type="InterPro" id="IPR003598">
    <property type="entry name" value="Ig_sub2"/>
</dbReference>
<keyword evidence="8 11" id="KW-0472">Membrane</keyword>
<feature type="domain" description="G-protein coupled receptors family 2 profile 2" evidence="15">
    <location>
        <begin position="4412"/>
        <end position="4669"/>
    </location>
</feature>
<evidence type="ECO:0000313" key="17">
    <source>
        <dbReference type="EMBL" id="KAL1253901.1"/>
    </source>
</evidence>
<feature type="domain" description="EGF-like" evidence="13">
    <location>
        <begin position="1466"/>
        <end position="1504"/>
    </location>
</feature>
<feature type="domain" description="EGF-like" evidence="13">
    <location>
        <begin position="3640"/>
        <end position="3678"/>
    </location>
</feature>
<feature type="domain" description="EGF-like" evidence="13">
    <location>
        <begin position="1194"/>
        <end position="1233"/>
    </location>
</feature>
<feature type="domain" description="EGF-like" evidence="13">
    <location>
        <begin position="2758"/>
        <end position="2796"/>
    </location>
</feature>
<dbReference type="Gene3D" id="1.20.1070.10">
    <property type="entry name" value="Rhodopsin 7-helix transmembrane proteins"/>
    <property type="match status" value="1"/>
</dbReference>
<dbReference type="CDD" id="cd00054">
    <property type="entry name" value="EGF_CA"/>
    <property type="match status" value="21"/>
</dbReference>
<dbReference type="InterPro" id="IPR049883">
    <property type="entry name" value="NOTCH1_EGF-like"/>
</dbReference>
<dbReference type="Pfam" id="PF25387">
    <property type="entry name" value="ADGRF3_N"/>
    <property type="match status" value="13"/>
</dbReference>
<feature type="domain" description="EGF-like" evidence="13">
    <location>
        <begin position="3052"/>
        <end position="3090"/>
    </location>
</feature>
<evidence type="ECO:0000259" key="14">
    <source>
        <dbReference type="PROSITE" id="PS50221"/>
    </source>
</evidence>
<feature type="transmembrane region" description="Helical" evidence="11">
    <location>
        <begin position="4454"/>
        <end position="4475"/>
    </location>
</feature>
<feature type="domain" description="EGF-like" evidence="13">
    <location>
        <begin position="2660"/>
        <end position="2698"/>
    </location>
</feature>
<evidence type="ECO:0000256" key="3">
    <source>
        <dbReference type="ARBA" id="ARBA00022536"/>
    </source>
</evidence>
<feature type="domain" description="EGF-like" evidence="13">
    <location>
        <begin position="487"/>
        <end position="525"/>
    </location>
</feature>
<feature type="transmembrane region" description="Helical" evidence="11">
    <location>
        <begin position="4616"/>
        <end position="4640"/>
    </location>
</feature>
<keyword evidence="7 11" id="KW-1133">Transmembrane helix</keyword>
<dbReference type="PROSITE" id="PS01187">
    <property type="entry name" value="EGF_CA"/>
    <property type="match status" value="8"/>
</dbReference>
<feature type="domain" description="EGF-like" evidence="13">
    <location>
        <begin position="2856"/>
        <end position="2894"/>
    </location>
</feature>
<feature type="transmembrane region" description="Helical" evidence="11">
    <location>
        <begin position="4528"/>
        <end position="4550"/>
    </location>
</feature>
<dbReference type="Gene3D" id="2.10.25.10">
    <property type="entry name" value="Laminin"/>
    <property type="match status" value="46"/>
</dbReference>
<dbReference type="InterPro" id="IPR009030">
    <property type="entry name" value="Growth_fac_rcpt_cys_sf"/>
</dbReference>
<evidence type="ECO:0000256" key="1">
    <source>
        <dbReference type="ARBA" id="ARBA00004651"/>
    </source>
</evidence>
<feature type="domain" description="EGF-like" evidence="13">
    <location>
        <begin position="3101"/>
        <end position="3139"/>
    </location>
</feature>
<dbReference type="EMBL" id="JAYMGO010000020">
    <property type="protein sequence ID" value="KAL1253901.1"/>
    <property type="molecule type" value="Genomic_DNA"/>
</dbReference>
<feature type="domain" description="EGF-like" evidence="13">
    <location>
        <begin position="3738"/>
        <end position="3776"/>
    </location>
</feature>
<dbReference type="PROSITE" id="PS50221">
    <property type="entry name" value="GAIN_B"/>
    <property type="match status" value="1"/>
</dbReference>
<dbReference type="Pfam" id="PF00002">
    <property type="entry name" value="7tm_2"/>
    <property type="match status" value="1"/>
</dbReference>
<feature type="domain" description="EGF-like" evidence="13">
    <location>
        <begin position="793"/>
        <end position="831"/>
    </location>
</feature>
<feature type="domain" description="EGF-like" evidence="13">
    <location>
        <begin position="2905"/>
        <end position="2943"/>
    </location>
</feature>
<feature type="domain" description="EGF-like" evidence="13">
    <location>
        <begin position="3199"/>
        <end position="3237"/>
    </location>
</feature>
<evidence type="ECO:0000259" key="15">
    <source>
        <dbReference type="PROSITE" id="PS50261"/>
    </source>
</evidence>
<evidence type="ECO:0000259" key="13">
    <source>
        <dbReference type="PROSITE" id="PS50026"/>
    </source>
</evidence>
<feature type="transmembrane region" description="Helical" evidence="11">
    <location>
        <begin position="4646"/>
        <end position="4668"/>
    </location>
</feature>
<feature type="domain" description="EGF-like" evidence="13">
    <location>
        <begin position="3689"/>
        <end position="3727"/>
    </location>
</feature>
<feature type="domain" description="EGF-like" evidence="13">
    <location>
        <begin position="3493"/>
        <end position="3531"/>
    </location>
</feature>
<dbReference type="Gene3D" id="2.90.20.10">
    <property type="entry name" value="Plasmodium vivax P25 domain"/>
    <property type="match status" value="1"/>
</dbReference>
<keyword evidence="5 12" id="KW-0732">Signal</keyword>
<dbReference type="InterPro" id="IPR057400">
    <property type="entry name" value="ADGRF3/5_N"/>
</dbReference>
<feature type="domain" description="EGF-like" evidence="13">
    <location>
        <begin position="3003"/>
        <end position="3041"/>
    </location>
</feature>
<proteinExistence type="predicted"/>
<feature type="domain" description="EGF-like" evidence="13">
    <location>
        <begin position="2807"/>
        <end position="2845"/>
    </location>
</feature>
<feature type="domain" description="EGF-like" evidence="13">
    <location>
        <begin position="2611"/>
        <end position="2649"/>
    </location>
</feature>
<evidence type="ECO:0000259" key="16">
    <source>
        <dbReference type="PROSITE" id="PS50835"/>
    </source>
</evidence>
<dbReference type="InterPro" id="IPR013783">
    <property type="entry name" value="Ig-like_fold"/>
</dbReference>
<evidence type="ECO:0000256" key="11">
    <source>
        <dbReference type="SAM" id="Phobius"/>
    </source>
</evidence>
<feature type="domain" description="EGF-like" evidence="13">
    <location>
        <begin position="2562"/>
        <end position="2600"/>
    </location>
</feature>
<feature type="domain" description="EGF-like" evidence="13">
    <location>
        <begin position="3395"/>
        <end position="3433"/>
    </location>
</feature>
<dbReference type="PANTHER" id="PTHR24039:SF48">
    <property type="entry name" value="FIBRILLIN-2 ISOFORM X1-RELATED"/>
    <property type="match status" value="1"/>
</dbReference>
<feature type="domain" description="EGF-like" evidence="13">
    <location>
        <begin position="2317"/>
        <end position="2355"/>
    </location>
</feature>
<dbReference type="CDD" id="cd15932">
    <property type="entry name" value="7tmB2_GPR116-like_Adhesion_VI"/>
    <property type="match status" value="1"/>
</dbReference>
<evidence type="ECO:0000256" key="2">
    <source>
        <dbReference type="ARBA" id="ARBA00022475"/>
    </source>
</evidence>
<evidence type="ECO:0000256" key="6">
    <source>
        <dbReference type="ARBA" id="ARBA00022737"/>
    </source>
</evidence>
<feature type="domain" description="EGF-like" evidence="13">
    <location>
        <begin position="1867"/>
        <end position="1905"/>
    </location>
</feature>
<feature type="domain" description="EGF-like" evidence="13">
    <location>
        <begin position="2268"/>
        <end position="2306"/>
    </location>
</feature>
<sequence length="4742" mass="515973">MAGQDTGQILKYSIGIVIAVLLTHECVAETLDFPETSIDLEFSYIDGQLHHRIPRSTGSELLEFIVIIEVNASQAVVIEQIRASLASITYPLQLDNNTEVTAANITTVCQPNVTDYQCVCEDGYAWSYNNCQTYRACGKISSGSCGCINGIPSDGEMCVLESELPFTDFLFEIELESTSISVINEMRDFLQNITFPLQFSEVAEVLDMDITTVCSFNDSGYKCVCEDQYFWPCDKCTVYGNCDGNIINNTCSCINNIPSDRQFCQTINEIANNIACGQPPSVSAEYLTEVQIDVENAAIIDQLRTILMSFNLPYTVSDSTNITEINMTTVCSLNETQYQCQCENLFVWPNDTCHSYEACDDIIDGSCTCINGLPTDGQFCQLKEAPPSDYVIDFDVRFFDLFLVNYLRNLFTNISLPLTLSNSIHITDIDMTTVCGLNGTEYECKCEENHVWPSDTCGAYQVCDDIVGGTCGCIEALPSEGPLCQSDVNECLFSPSVCGPHSICTNQLGSYSCSCLNGFTANVSSLPIDINNTCTVTLNVTEYLIEIQINSMDSSISDQLRNLLVFISLPYTITDSTNITEVNITTVCSLYQTQYQCKCEGLFVWPNDTCYSYEACDVITDGSCTCINALPIDGPFCQLKGVPPSNYMIDIEVRFFDLFLVDYLRNLITNISLPLILNNNINVTDIDMTTVCGLNGTEYECKCEEDHVWPSDTCGAYQVCDDIVGGTCGCIQALPSDGPLCQRDMNECKDAVSVCGQYSDCINIIGSHMCSCWSGFNISNKDSPVSRNNSCHDINECLFSPFLCGPDSICTNQLGSYNCSCLDGFTATNSSLPISINNICRDVHECLETVKVCGPNSHCINSAGGYNCSCLSGFTVTSKNQPVSTSNPCNVSLPLTEYLIEIQINSMDSSITNQLRNILRFISLPYTITDSTNITEINITTVCSLNQTQYQCKCEGLFVWPNDTCHSYDACDDITNGSCTCINALPVDGQFCQVLPSKYMIDIDVRFFDLFLVDYLRNLVKNISLPLTLRNSINVTDIDMTTVCGLNGTEYECKCEEDHVWPSDTCRAYEVCDGIVGGTCGCIQALPSDGPLCQRDINECKDAVSVCGQYSDCINIIGSHMCSCWSGFNISNKDSPVSRNNSCQDINECLFSPSICGPHSICTNQLGSYNCSCLNGFSATISSLPISNNNTCTDVHECLNTLEACGPNSRCFNSIGGYNCSCLSEFTVTDRSQPVSTSNPCNVSLPLTEYLIEIQINSMNSSITNQLRNILMFISLPYTITDSTNITEINITTVCSMNQTQFQCKCEDDGQFCQVLPSKYVIDIDVRFFDLFLVDYLRNLVKNISLPLTLRNSINVTDIDMTTVCGLNGTEYECKCEEDHVWPSDTCRAYEVCDGIVGGTCGCIQALPSDGPLCQRDINECKDAVSVCGQYSDCINIIGSHMCSCWSGFNISDKDSPVSRNNSCYDINECLFSSSVCGPNSICTNQLGSYNCSCLDGFTATNSRLPISINNMCTDVHECLDTPAVCGPNSRCTNSNGSYSCSCLPGYTVTNMNQSVSAINPCNVTLPLTEYLIEIQINSMDSSITNQLRNILRFISLPYTITDSTNITEINITTVCSLNQTQYQCKCEGLFVWPNDTCYSYDACDDITNGSCTCINALPVDGQFCQVLPSKYVIDIDVRFFDLFLVDYLRNLVKNISLPLTLRNSINVTDIDMTTVCGLNGTEYECKCEEDHVWPSDTCRAYEVCDDIVGGTCGCIQALPSDGPLCQRDMNECKDAVSVCGQYSDCINIIGSHMCSCWSGFNISNKDSPVSRNNSCYDINECLFSSSVCGPYSICTNQPGSYNCSCLDGFTATNSRLPISNNNMCTDVHECLDTPAVCGPNSRCTNSNGSYSCSCLPGYTVTNMNQSVSAINPCNVTLPLTEYLIEIQINSMDSSITNQLRNILMYISLPYTITDSTNITEINITTVCSLNQTQYQCKCEGLFVWPNDTCHSYNACDDITNGSCTCINALPVDGQFCQVLPSKYVIDIDVRFFDLFLVDYLRNLVKNISLPLTLRNSINVTDIDMTTVCGLNGTEYECKCEEDHVWPSDTCRAYEVCDGIVGGTCGCIQALPSDGPLCQRDINECKDAVSVCGQYSDCINIIGSHMCSCWRGFNTSNKDIPVSRNNSCQDINECLVSPSVCGPDSNCTNVMGSYSCSCLDGFTEAVSNLTISFNNTCRDVDECVEISDVCGPNSICNNTIGSHNCLCMSGYNVTDPNLPINSNNTCEDIDECLFSPSVCGPDSNCTNGIGSYSCSCLDGFTATNSSLHISINNTCRDVDECVEISDICGPNSICNNTVGSHNCSCMSGYNVTDPNLPINSNNPCKDIHECLESESVCGLNSYCYNYNGSFSCVCWEGYNVTDVNKDISNSNLCIDINECLVSPSVCGPNSNCTNVMGSYNCSCLDGFTVTNSDLLISINNTCRDVDECFEISDVCGPNAICNNTVGSHNCSCMSGYNVTDPNLPINSNNPCKDIHECLESESVCGPNSYCYNYNGSFSCVCWEGYYATDVNKDISNSNPCIDINECLVSPSVCGPNSNCTNVMGNYNCSCLDGFTATNSSLLISINNTCRDVDECAEISDVCGPNAICNNTVGSHNCSCMSGYNVTDANLPININNPCKDIHECLESESVCGPNSNCYNYNGSFSCDCWNGYYVTDGNQATNKNNPCMDIDECLVSSSVCGPNSTCTNVMGSYNCSCLDGFTATNSSLLISISNTCTDIDECLFSPSVCGPNSTCTNVMGSYNCACLVGFTATNSRLPISINNTCTDIDECLFSPSVCGLNSICMNEMGGFNCLCLDGFTATNSSLPISINNTCRDVDECVEISVICGPNSICNNTIGSHNCSCMSGYNVTDPNLPINSSNPCKDIHECLESESVCGSNSYCYNYNGSFSCLCWEGYYVTNVNKDISNSNPCIDINECLFSPSVCGPKSNCTNVMGSYNCSCLDGFTVTNSSLLISINNTCRDVDECVEISDICGPNAICNNTVGSHNCSCMSGYNVTDANLPINSNNPCKDIHECLESESVCGPNSNCYNYNGSFSCICWNGYYVTNVNQAISKNNPCIDMDECLFSPSVCGPNSTCTNKMGSYNCSCLNGFTVTNSSLLISINNTCRDVDECAEISDICGPNSLCNNNVGSHNCLCMSGYDVTDPNLPINSSNPCKDIDECLFSPSVCGLNSICMNEMGEFNCSCLDGFSATNSSLPISINNTCRDVDECAEISDVCGPNSICNNTVGSHNCSCMSGYNVTDPSLPINSNNPCKDIHECLESESVCGPNSYCYNYNGSFSCDCWKGYYVTDVDKDISNSNPCIDVNECLFSPSVCGANSTCTNEMGSYNCSCLDGFAATNSILPISINNTCRDVDECVEISDVCGPNSICNNTVGSHNCSCMSGYNVTDPNLPINSNNPCKDIHECLDSESVCGSNSYCYNYNGSFSCDCWKGYYVTDVNKDISKSNPCIDVDECVKISDVCGPNSICNNTVGSHNCLCMSGYDVTDSNLPINSSNPCKDIDECLVSPSVCGPNSICSNKMGSYNCACLDGFTATISGLPISIDNKCTDVDECVKISDVCGPNSICNNIVGSHNCLCMSGYRATDPNLPINSSNPCKDVNECVEISDVCGPNSVCSNIVGSHNCLCMNGYRVTDPNLPINSSNPCKDVDECVEISDVCGPNSICNNTVGSHNCLCMSGYDVTDPNLPINSSNPCKDIDECLVSPSVCGSNSICSNKMGSYNCACLDGFTATISGLPISIDNKCTATTPIPPTTNTTAVKMSMKIDKDFDITLEDSTSQKFREYAEQIELAIEKSYEDMTSYVKNSVKVFRFRPGSILADYQIDSTSSSLSSAELAKANTEVAGTLTAQGFPVDIKGFAQSEQANLSTVDKWYPLNSVTLKCKLTNAVGGTMRWTVNDQDPTLDKAKYVISSDRTTLTVNNVNERDKGRYACILDGEIRYIQWQDIVIEPLPKIVVGENKRFQCTEQTVELTCCESNYEVEWTPTTTADEVTPPDKGCITLKHKIVSADCAKRVYICQLKILELRDFSYGQRTVTVEEVKDEFTCKSTTLGDGKEDDILRGPCEKGMDGIITYQCILKQWREISRNCILQVIKDIVDKVEALVPLEIPNVVAELSTAAKNNTEEIIQSSVTVQTIVGILVKVADVSQKIIISQPVMVNFLKTVDILVSTLAIDTWNNINSNGTTDNTSTALLSAIEIISSRLTDTNFRINETSLELNRTVTNSTFYSGISSLPNSSTEIQIPEVPINTAITIIVFTTLGDILPTRNTTTNTSNTGNNTSDVRINGDVVVVKVDNKTINNISFAFDLTDQSLGNAQCVFWNFNLDAWDSFGCKAKTYISNGNETGRKMTCECNHTTSFSILMSPFVIGHDALAYITYIGVAISLASLIICLIIEAIVWKAMTRNDTSYMRHVSIINIAVSLLIANVCFIIGAAVADSEQPTSVGRCSPVVFFMHFFYLAVFFWMLISALLLFYRTVMVFSQMSRVKMMIIAFIVGYVAPLLIASITVASTAGPQHYVSQQACWLNWFESYALLAFVIPALSIVAINLVVLIVVLYKMLRRGVGAATQPDEKHALVVIARCVAILTPIFGLTWGFGIGTMVSRDLGIHIVFALLNSLQGFFILVFGTLLDSKIREALAGTLSLRNLTSSNRTRSTSAGPSSSSGLGFFQRMRRRNVYNISEASALSGATSSNSSNGSDTYVNA</sequence>
<dbReference type="InterPro" id="IPR018097">
    <property type="entry name" value="EGF_Ca-bd_CS"/>
</dbReference>
<feature type="domain" description="EGF-like" evidence="13">
    <location>
        <begin position="842"/>
        <end position="880"/>
    </location>
</feature>
<feature type="domain" description="EGF-like" evidence="13">
    <location>
        <begin position="2170"/>
        <end position="2208"/>
    </location>
</feature>
<feature type="signal peptide" evidence="12">
    <location>
        <begin position="1"/>
        <end position="28"/>
    </location>
</feature>
<dbReference type="PROSITE" id="PS50261">
    <property type="entry name" value="G_PROTEIN_RECEP_F2_4"/>
    <property type="match status" value="1"/>
</dbReference>
<keyword evidence="3 10" id="KW-0245">EGF-like domain</keyword>
<feature type="transmembrane region" description="Helical" evidence="11">
    <location>
        <begin position="4570"/>
        <end position="4595"/>
    </location>
</feature>
<dbReference type="SMART" id="SM00179">
    <property type="entry name" value="EGF_CA"/>
    <property type="match status" value="47"/>
</dbReference>
<feature type="domain" description="EGF-like" evidence="13">
    <location>
        <begin position="3150"/>
        <end position="3188"/>
    </location>
</feature>
<feature type="domain" description="EGF-like" evidence="13">
    <location>
        <begin position="3248"/>
        <end position="3286"/>
    </location>
</feature>
<name>A0ABR3LPI3_9TELE</name>
<keyword evidence="18" id="KW-1185">Reference proteome</keyword>
<dbReference type="SUPFAM" id="SSF57184">
    <property type="entry name" value="Growth factor receptor domain"/>
    <property type="match status" value="14"/>
</dbReference>
<dbReference type="InterPro" id="IPR001881">
    <property type="entry name" value="EGF-like_Ca-bd_dom"/>
</dbReference>
<feature type="domain" description="EGF-like" evidence="13">
    <location>
        <begin position="1145"/>
        <end position="1183"/>
    </location>
</feature>
<accession>A0ABR3LPI3</accession>
<feature type="domain" description="EGF-like" evidence="13">
    <location>
        <begin position="2954"/>
        <end position="2992"/>
    </location>
</feature>
<feature type="domain" description="EGF-like" evidence="13">
    <location>
        <begin position="2464"/>
        <end position="2502"/>
    </location>
</feature>
<dbReference type="SMART" id="SM00408">
    <property type="entry name" value="IGc2"/>
    <property type="match status" value="1"/>
</dbReference>
<reference evidence="17 18" key="1">
    <citation type="submission" date="2023-09" db="EMBL/GenBank/DDBJ databases">
        <authorList>
            <person name="Wang M."/>
        </authorList>
    </citation>
    <scope>NUCLEOTIDE SEQUENCE [LARGE SCALE GENOMIC DNA]</scope>
    <source>
        <strain evidence="17">GT-2023</strain>
        <tissue evidence="17">Liver</tissue>
    </source>
</reference>
<dbReference type="Pfam" id="PF07645">
    <property type="entry name" value="EGF_CA"/>
    <property type="match status" value="47"/>
</dbReference>
<feature type="domain" description="EGF-like" evidence="13">
    <location>
        <begin position="1818"/>
        <end position="1856"/>
    </location>
</feature>
<feature type="domain" description="EGF-like" evidence="13">
    <location>
        <begin position="3297"/>
        <end position="3335"/>
    </location>
</feature>
<dbReference type="InterPro" id="IPR000742">
    <property type="entry name" value="EGF"/>
</dbReference>
<gene>
    <name evidence="17" type="ORF">QQF64_016130</name>
</gene>
<evidence type="ECO:0000313" key="18">
    <source>
        <dbReference type="Proteomes" id="UP001558613"/>
    </source>
</evidence>
<dbReference type="InterPro" id="IPR036179">
    <property type="entry name" value="Ig-like_dom_sf"/>
</dbReference>
<dbReference type="Gene3D" id="2.60.40.10">
    <property type="entry name" value="Immunoglobulins"/>
    <property type="match status" value="1"/>
</dbReference>
<feature type="transmembrane region" description="Helical" evidence="11">
    <location>
        <begin position="4495"/>
        <end position="4516"/>
    </location>
</feature>
<dbReference type="InterPro" id="IPR017981">
    <property type="entry name" value="GPCR_2-like_7TM"/>
</dbReference>
<feature type="chain" id="PRO_5046342526" evidence="12">
    <location>
        <begin position="29"/>
        <end position="4742"/>
    </location>
</feature>
<dbReference type="InterPro" id="IPR007110">
    <property type="entry name" value="Ig-like_dom"/>
</dbReference>
<organism evidence="17 18">
    <name type="scientific">Cirrhinus molitorella</name>
    <name type="common">mud carp</name>
    <dbReference type="NCBI Taxonomy" id="172907"/>
    <lineage>
        <taxon>Eukaryota</taxon>
        <taxon>Metazoa</taxon>
        <taxon>Chordata</taxon>
        <taxon>Craniata</taxon>
        <taxon>Vertebrata</taxon>
        <taxon>Euteleostomi</taxon>
        <taxon>Actinopterygii</taxon>
        <taxon>Neopterygii</taxon>
        <taxon>Teleostei</taxon>
        <taxon>Ostariophysi</taxon>
        <taxon>Cypriniformes</taxon>
        <taxon>Cyprinidae</taxon>
        <taxon>Labeoninae</taxon>
        <taxon>Labeonini</taxon>
        <taxon>Cirrhinus</taxon>
    </lineage>
</organism>
<dbReference type="SMART" id="SM00303">
    <property type="entry name" value="GPS"/>
    <property type="match status" value="1"/>
</dbReference>
<dbReference type="PANTHER" id="PTHR24039">
    <property type="entry name" value="FIBRILLIN-RELATED"/>
    <property type="match status" value="1"/>
</dbReference>
<feature type="domain" description="GAIN-B" evidence="14">
    <location>
        <begin position="4249"/>
        <end position="4408"/>
    </location>
</feature>
<feature type="domain" description="EGF-like" evidence="13">
    <location>
        <begin position="3346"/>
        <end position="3384"/>
    </location>
</feature>
<dbReference type="SMART" id="SM00181">
    <property type="entry name" value="EGF"/>
    <property type="match status" value="47"/>
</dbReference>